<feature type="domain" description="MotA/TolQ/ExbB proton channel" evidence="16">
    <location>
        <begin position="206"/>
        <end position="288"/>
    </location>
</feature>
<dbReference type="PANTHER" id="PTHR30625:SF16">
    <property type="entry name" value="BIOPOLYMER TRANSPORT PROTEIN EXBB"/>
    <property type="match status" value="1"/>
</dbReference>
<dbReference type="RefSeq" id="WP_075635024.1">
    <property type="nucleotide sequence ID" value="NZ_MKIO01000029.1"/>
</dbReference>
<gene>
    <name evidence="17" type="ORF">BJF92_22140</name>
</gene>
<keyword evidence="10 14" id="KW-0472">Membrane</keyword>
<evidence type="ECO:0000256" key="13">
    <source>
        <dbReference type="SAM" id="MobiDB-lite"/>
    </source>
</evidence>
<evidence type="ECO:0000256" key="15">
    <source>
        <dbReference type="SAM" id="SignalP"/>
    </source>
</evidence>
<sequence>MVFSISNRLARTATAAAIGLMLAAGPAAVCAQTQSAPSAPGSLEGQATPAPATPAAQPDAPAPDLSAQEGATPSAQSLDAQGEVQARDPALPHDLSPLGMFLAADWVVKGVMIGLALASVASWAILVAKTAEIAAAKRRARKALARLAAARGLSDLADGSGLAGPGAQMVAEAREELTRSETVIDLVPSAGLRERVASRLARVEAGAGKRAAAGTGILATIGSIAPFVGLFGTVWGIMNSFIGISQSQTTNLAVVAPGIAEALLATAIGLIAAIPAVVIYNYFARSISGYKAILADLTASVERLVSRDLDQRLARRLSAERPLGERGLSSARGN</sequence>
<keyword evidence="4 12" id="KW-0813">Transport</keyword>
<evidence type="ECO:0000256" key="4">
    <source>
        <dbReference type="ARBA" id="ARBA00022448"/>
    </source>
</evidence>
<evidence type="ECO:0000259" key="16">
    <source>
        <dbReference type="Pfam" id="PF01618"/>
    </source>
</evidence>
<reference evidence="17 18" key="1">
    <citation type="submission" date="2016-09" db="EMBL/GenBank/DDBJ databases">
        <title>Rhizobium sp. nov., a novel species isolated from the rice rhizosphere.</title>
        <authorList>
            <person name="Zhao J."/>
            <person name="Zhang X."/>
        </authorList>
    </citation>
    <scope>NUCLEOTIDE SEQUENCE [LARGE SCALE GENOMIC DNA]</scope>
    <source>
        <strain evidence="17 18">MH17</strain>
    </source>
</reference>
<organism evidence="17 18">
    <name type="scientific">Xaviernesmea rhizosphaerae</name>
    <dbReference type="NCBI Taxonomy" id="1672749"/>
    <lineage>
        <taxon>Bacteria</taxon>
        <taxon>Pseudomonadati</taxon>
        <taxon>Pseudomonadota</taxon>
        <taxon>Alphaproteobacteria</taxon>
        <taxon>Hyphomicrobiales</taxon>
        <taxon>Rhizobiaceae</taxon>
        <taxon>Rhizobium/Agrobacterium group</taxon>
        <taxon>Xaviernesmea</taxon>
    </lineage>
</organism>
<keyword evidence="15" id="KW-0732">Signal</keyword>
<dbReference type="InterPro" id="IPR050790">
    <property type="entry name" value="ExbB/TolQ_transport"/>
</dbReference>
<keyword evidence="5" id="KW-1003">Cell membrane</keyword>
<dbReference type="InterPro" id="IPR014164">
    <property type="entry name" value="TonB_ExbB_1"/>
</dbReference>
<evidence type="ECO:0000256" key="9">
    <source>
        <dbReference type="ARBA" id="ARBA00022989"/>
    </source>
</evidence>
<feature type="region of interest" description="Disordered" evidence="13">
    <location>
        <begin position="34"/>
        <end position="84"/>
    </location>
</feature>
<comment type="function">
    <text evidence="11">Involved in the TonB-dependent energy-dependent transport of various receptor-bound substrates. Protects ExbD from proteolytic degradation and functionally stabilizes TonB.</text>
</comment>
<evidence type="ECO:0000256" key="2">
    <source>
        <dbReference type="ARBA" id="ARBA00011471"/>
    </source>
</evidence>
<dbReference type="NCBIfam" id="TIGR02797">
    <property type="entry name" value="exbB"/>
    <property type="match status" value="1"/>
</dbReference>
<evidence type="ECO:0000256" key="6">
    <source>
        <dbReference type="ARBA" id="ARBA00022519"/>
    </source>
</evidence>
<evidence type="ECO:0000256" key="12">
    <source>
        <dbReference type="RuleBase" id="RU004057"/>
    </source>
</evidence>
<dbReference type="GO" id="GO:0022857">
    <property type="term" value="F:transmembrane transporter activity"/>
    <property type="evidence" value="ECO:0007669"/>
    <property type="project" value="InterPro"/>
</dbReference>
<dbReference type="GO" id="GO:0005886">
    <property type="term" value="C:plasma membrane"/>
    <property type="evidence" value="ECO:0007669"/>
    <property type="project" value="UniProtKB-SubCell"/>
</dbReference>
<evidence type="ECO:0000256" key="3">
    <source>
        <dbReference type="ARBA" id="ARBA00022093"/>
    </source>
</evidence>
<feature type="transmembrane region" description="Helical" evidence="14">
    <location>
        <begin position="217"/>
        <end position="242"/>
    </location>
</feature>
<feature type="chain" id="PRO_5010358848" description="Biopolymer transport protein ExbB" evidence="15">
    <location>
        <begin position="32"/>
        <end position="334"/>
    </location>
</feature>
<keyword evidence="8 12" id="KW-0653">Protein transport</keyword>
<comment type="similarity">
    <text evidence="12">Belongs to the exbB/tolQ family.</text>
</comment>
<protein>
    <recommendedName>
        <fullName evidence="3">Biopolymer transport protein ExbB</fullName>
    </recommendedName>
</protein>
<evidence type="ECO:0000256" key="8">
    <source>
        <dbReference type="ARBA" id="ARBA00022927"/>
    </source>
</evidence>
<evidence type="ECO:0000313" key="17">
    <source>
        <dbReference type="EMBL" id="OLP55483.1"/>
    </source>
</evidence>
<dbReference type="Proteomes" id="UP000186143">
    <property type="component" value="Unassembled WGS sequence"/>
</dbReference>
<proteinExistence type="inferred from homology"/>
<feature type="compositionally biased region" description="Polar residues" evidence="13">
    <location>
        <begin position="69"/>
        <end position="79"/>
    </location>
</feature>
<evidence type="ECO:0000256" key="7">
    <source>
        <dbReference type="ARBA" id="ARBA00022692"/>
    </source>
</evidence>
<dbReference type="Pfam" id="PF01618">
    <property type="entry name" value="MotA_ExbB"/>
    <property type="match status" value="1"/>
</dbReference>
<feature type="transmembrane region" description="Helical" evidence="14">
    <location>
        <begin position="106"/>
        <end position="128"/>
    </location>
</feature>
<dbReference type="AlphaFoldDB" id="A0A1Q9AJR9"/>
<feature type="transmembrane region" description="Helical" evidence="14">
    <location>
        <begin position="262"/>
        <end position="283"/>
    </location>
</feature>
<evidence type="ECO:0000313" key="18">
    <source>
        <dbReference type="Proteomes" id="UP000186143"/>
    </source>
</evidence>
<keyword evidence="7 14" id="KW-0812">Transmembrane</keyword>
<comment type="subunit">
    <text evidence="2">The accessory proteins ExbB and ExbD seem to form a complex with TonB.</text>
</comment>
<evidence type="ECO:0000256" key="10">
    <source>
        <dbReference type="ARBA" id="ARBA00023136"/>
    </source>
</evidence>
<evidence type="ECO:0000256" key="5">
    <source>
        <dbReference type="ARBA" id="ARBA00022475"/>
    </source>
</evidence>
<dbReference type="STRING" id="1672749.BJF92_22140"/>
<comment type="caution">
    <text evidence="17">The sequence shown here is derived from an EMBL/GenBank/DDBJ whole genome shotgun (WGS) entry which is preliminary data.</text>
</comment>
<dbReference type="PANTHER" id="PTHR30625">
    <property type="entry name" value="PROTEIN TOLQ"/>
    <property type="match status" value="1"/>
</dbReference>
<feature type="signal peptide" evidence="15">
    <location>
        <begin position="1"/>
        <end position="31"/>
    </location>
</feature>
<feature type="compositionally biased region" description="Low complexity" evidence="13">
    <location>
        <begin position="46"/>
        <end position="64"/>
    </location>
</feature>
<name>A0A1Q9AJR9_9HYPH</name>
<keyword evidence="9 14" id="KW-1133">Transmembrane helix</keyword>
<dbReference type="EMBL" id="MKIO01000029">
    <property type="protein sequence ID" value="OLP55483.1"/>
    <property type="molecule type" value="Genomic_DNA"/>
</dbReference>
<evidence type="ECO:0000256" key="14">
    <source>
        <dbReference type="SAM" id="Phobius"/>
    </source>
</evidence>
<comment type="subcellular location">
    <subcellularLocation>
        <location evidence="1">Cell inner membrane</location>
        <topology evidence="1">Multi-pass membrane protein</topology>
    </subcellularLocation>
    <subcellularLocation>
        <location evidence="12">Membrane</location>
        <topology evidence="12">Multi-pass membrane protein</topology>
    </subcellularLocation>
</comment>
<keyword evidence="6" id="KW-0997">Cell inner membrane</keyword>
<evidence type="ECO:0000256" key="1">
    <source>
        <dbReference type="ARBA" id="ARBA00004429"/>
    </source>
</evidence>
<dbReference type="InterPro" id="IPR002898">
    <property type="entry name" value="MotA_ExbB_proton_chnl"/>
</dbReference>
<evidence type="ECO:0000256" key="11">
    <source>
        <dbReference type="ARBA" id="ARBA00024816"/>
    </source>
</evidence>
<accession>A0A1Q9AJR9</accession>
<dbReference type="GO" id="GO:0017038">
    <property type="term" value="P:protein import"/>
    <property type="evidence" value="ECO:0007669"/>
    <property type="project" value="TreeGrafter"/>
</dbReference>